<sequence>MATIVLRSVKGSPLTIAEADANFDNLNTEVGTKLTATDYNASDVLTKIKTVDGVGSGLDADLLDGLNTSSSATSGNSVVTRSSGNFSANIITANLVGAVTGNVTGNLTGTVTGNATNVDGVVAINNGGTGATTDSAARTALGLGTMATQAANNVTITGGSVTLTTALAIASGGTAATSVNQARTNLGLVIGSDIQPFSNNLTALAAVTTHGFFVKDSAGTAVTRSVAAGTNISVTNGDGVAGNPTITGSSTPSVDYIVKTGTNGSGDIGQSANRFAVIYGTSTSARYADLAEKYTTDQEYDPGTVIVIASAGDAEGTASYTTGQRVLGVVSTNPAFIMNDELDGQAIALRGRVPVKVVGPIRKGQPLICNQDGKGVHGDTINSFAISLETNEERSVKLVECVIL</sequence>
<dbReference type="EMBL" id="LR797272">
    <property type="protein sequence ID" value="CAB4198647.1"/>
    <property type="molecule type" value="Genomic_DNA"/>
</dbReference>
<evidence type="ECO:0000313" key="2">
    <source>
        <dbReference type="EMBL" id="CAB4182115.1"/>
    </source>
</evidence>
<protein>
    <recommendedName>
        <fullName evidence="6">Major tropism determinant N-terminal domain-containing protein</fullName>
    </recommendedName>
</protein>
<reference evidence="5" key="1">
    <citation type="submission" date="2020-05" db="EMBL/GenBank/DDBJ databases">
        <authorList>
            <person name="Chiriac C."/>
            <person name="Salcher M."/>
            <person name="Ghai R."/>
            <person name="Kavagutti S V."/>
        </authorList>
    </citation>
    <scope>NUCLEOTIDE SEQUENCE</scope>
</reference>
<name>A0A6J7XN23_9CAUD</name>
<dbReference type="EMBL" id="LR798454">
    <property type="protein sequence ID" value="CAB5238660.1"/>
    <property type="molecule type" value="Genomic_DNA"/>
</dbReference>
<evidence type="ECO:0008006" key="6">
    <source>
        <dbReference type="Google" id="ProtNLM"/>
    </source>
</evidence>
<accession>A0A6J7XN23</accession>
<evidence type="ECO:0000313" key="3">
    <source>
        <dbReference type="EMBL" id="CAB4198647.1"/>
    </source>
</evidence>
<evidence type="ECO:0000313" key="4">
    <source>
        <dbReference type="EMBL" id="CAB4211547.1"/>
    </source>
</evidence>
<dbReference type="EMBL" id="LR797375">
    <property type="protein sequence ID" value="CAB4211547.1"/>
    <property type="molecule type" value="Genomic_DNA"/>
</dbReference>
<evidence type="ECO:0000313" key="5">
    <source>
        <dbReference type="EMBL" id="CAB5238660.1"/>
    </source>
</evidence>
<organism evidence="5">
    <name type="scientific">uncultured Caudovirales phage</name>
    <dbReference type="NCBI Taxonomy" id="2100421"/>
    <lineage>
        <taxon>Viruses</taxon>
        <taxon>Duplodnaviria</taxon>
        <taxon>Heunggongvirae</taxon>
        <taxon>Uroviricota</taxon>
        <taxon>Caudoviricetes</taxon>
        <taxon>Peduoviridae</taxon>
        <taxon>Maltschvirus</taxon>
        <taxon>Maltschvirus maltsch</taxon>
    </lineage>
</organism>
<dbReference type="EMBL" id="LR797019">
    <property type="protein sequence ID" value="CAB4182115.1"/>
    <property type="molecule type" value="Genomic_DNA"/>
</dbReference>
<gene>
    <name evidence="2" type="ORF">UFOVP1066_144</name>
    <name evidence="3" type="ORF">UFOVP1315_193</name>
    <name evidence="4" type="ORF">UFOVP1421_154</name>
    <name evidence="5" type="ORF">UFOVP1525_164</name>
    <name evidence="1" type="ORF">UFOVP909_127</name>
</gene>
<dbReference type="Gene3D" id="2.40.300.10">
    <property type="entry name" value="Head decoration protein D"/>
    <property type="match status" value="1"/>
</dbReference>
<proteinExistence type="predicted"/>
<dbReference type="EMBL" id="LR796861">
    <property type="protein sequence ID" value="CAB4170732.1"/>
    <property type="molecule type" value="Genomic_DNA"/>
</dbReference>
<evidence type="ECO:0000313" key="1">
    <source>
        <dbReference type="EMBL" id="CAB4170732.1"/>
    </source>
</evidence>